<gene>
    <name evidence="1" type="ORF">HAX54_021700</name>
</gene>
<accession>A0ABS8UV77</accession>
<dbReference type="Proteomes" id="UP000823775">
    <property type="component" value="Unassembled WGS sequence"/>
</dbReference>
<evidence type="ECO:0000313" key="2">
    <source>
        <dbReference type="Proteomes" id="UP000823775"/>
    </source>
</evidence>
<evidence type="ECO:0000313" key="1">
    <source>
        <dbReference type="EMBL" id="MCD9638035.1"/>
    </source>
</evidence>
<dbReference type="EMBL" id="JACEIK010002601">
    <property type="protein sequence ID" value="MCD9638035.1"/>
    <property type="molecule type" value="Genomic_DNA"/>
</dbReference>
<comment type="caution">
    <text evidence="1">The sequence shown here is derived from an EMBL/GenBank/DDBJ whole genome shotgun (WGS) entry which is preliminary data.</text>
</comment>
<proteinExistence type="predicted"/>
<protein>
    <submittedName>
        <fullName evidence="1">Uncharacterized protein</fullName>
    </submittedName>
</protein>
<organism evidence="1 2">
    <name type="scientific">Datura stramonium</name>
    <name type="common">Jimsonweed</name>
    <name type="synonym">Common thornapple</name>
    <dbReference type="NCBI Taxonomy" id="4076"/>
    <lineage>
        <taxon>Eukaryota</taxon>
        <taxon>Viridiplantae</taxon>
        <taxon>Streptophyta</taxon>
        <taxon>Embryophyta</taxon>
        <taxon>Tracheophyta</taxon>
        <taxon>Spermatophyta</taxon>
        <taxon>Magnoliopsida</taxon>
        <taxon>eudicotyledons</taxon>
        <taxon>Gunneridae</taxon>
        <taxon>Pentapetalae</taxon>
        <taxon>asterids</taxon>
        <taxon>lamiids</taxon>
        <taxon>Solanales</taxon>
        <taxon>Solanaceae</taxon>
        <taxon>Solanoideae</taxon>
        <taxon>Datureae</taxon>
        <taxon>Datura</taxon>
    </lineage>
</organism>
<reference evidence="1 2" key="1">
    <citation type="journal article" date="2021" name="BMC Genomics">
        <title>Datura genome reveals duplications of psychoactive alkaloid biosynthetic genes and high mutation rate following tissue culture.</title>
        <authorList>
            <person name="Rajewski A."/>
            <person name="Carter-House D."/>
            <person name="Stajich J."/>
            <person name="Litt A."/>
        </authorList>
    </citation>
    <scope>NUCLEOTIDE SEQUENCE [LARGE SCALE GENOMIC DNA]</scope>
    <source>
        <strain evidence="1">AR-01</strain>
    </source>
</reference>
<keyword evidence="2" id="KW-1185">Reference proteome</keyword>
<sequence>MEQEIKRNAKNFALKKIFAIAILTMIGGRLCCDKVDKRDFSSQDLKLIEFDQISKTIPSQELGQNRCFRLDLNVVIDFSNEEDFNFDFIQGSSQSMANGCGSKSGRQTLEVGEDLPIAQGGYASREMDNAKRKNRVLVGAKVRSKSTYETTTDAIWVGLKNEDSPLRGYTRNLSMRASQNTAHFVKNLDT</sequence>
<name>A0ABS8UV77_DATST</name>